<dbReference type="Pfam" id="PF01497">
    <property type="entry name" value="Peripla_BP_2"/>
    <property type="match status" value="1"/>
</dbReference>
<protein>
    <submittedName>
        <fullName evidence="6">Iron siderophore-binding protein</fullName>
    </submittedName>
</protein>
<keyword evidence="7" id="KW-1185">Reference proteome</keyword>
<dbReference type="SUPFAM" id="SSF53807">
    <property type="entry name" value="Helical backbone' metal receptor"/>
    <property type="match status" value="1"/>
</dbReference>
<evidence type="ECO:0000313" key="6">
    <source>
        <dbReference type="EMBL" id="RUR75925.1"/>
    </source>
</evidence>
<evidence type="ECO:0000256" key="3">
    <source>
        <dbReference type="ARBA" id="ARBA00022448"/>
    </source>
</evidence>
<dbReference type="GO" id="GO:1901678">
    <property type="term" value="P:iron coordination entity transport"/>
    <property type="evidence" value="ECO:0007669"/>
    <property type="project" value="UniProtKB-ARBA"/>
</dbReference>
<dbReference type="RefSeq" id="WP_016876770.1">
    <property type="nucleotide sequence ID" value="NZ_AJLN01000152.1"/>
</dbReference>
<comment type="subcellular location">
    <subcellularLocation>
        <location evidence="1">Cell envelope</location>
    </subcellularLocation>
</comment>
<gene>
    <name evidence="6" type="primary">fecB</name>
    <name evidence="6" type="ORF">PCC6912_44970</name>
</gene>
<dbReference type="PROSITE" id="PS51257">
    <property type="entry name" value="PROKAR_LIPOPROTEIN"/>
    <property type="match status" value="1"/>
</dbReference>
<proteinExistence type="inferred from homology"/>
<comment type="similarity">
    <text evidence="2">Belongs to the bacterial solute-binding protein 8 family.</text>
</comment>
<dbReference type="PANTHER" id="PTHR30532:SF24">
    <property type="entry name" value="FERRIC ENTEROBACTIN-BINDING PERIPLASMIC PROTEIN FEPB"/>
    <property type="match status" value="1"/>
</dbReference>
<dbReference type="InterPro" id="IPR002491">
    <property type="entry name" value="ABC_transptr_periplasmic_BD"/>
</dbReference>
<accession>A0A3S1FDE3</accession>
<dbReference type="AlphaFoldDB" id="A0A3S1FDE3"/>
<dbReference type="CDD" id="cd01146">
    <property type="entry name" value="FhuD"/>
    <property type="match status" value="1"/>
</dbReference>
<comment type="caution">
    <text evidence="6">The sequence shown here is derived from an EMBL/GenBank/DDBJ whole genome shotgun (WGS) entry which is preliminary data.</text>
</comment>
<evidence type="ECO:0000256" key="4">
    <source>
        <dbReference type="ARBA" id="ARBA00022729"/>
    </source>
</evidence>
<dbReference type="EMBL" id="RSCJ01000022">
    <property type="protein sequence ID" value="RUR75925.1"/>
    <property type="molecule type" value="Genomic_DNA"/>
</dbReference>
<organism evidence="6 7">
    <name type="scientific">Chlorogloeopsis fritschii PCC 6912</name>
    <dbReference type="NCBI Taxonomy" id="211165"/>
    <lineage>
        <taxon>Bacteria</taxon>
        <taxon>Bacillati</taxon>
        <taxon>Cyanobacteriota</taxon>
        <taxon>Cyanophyceae</taxon>
        <taxon>Nostocales</taxon>
        <taxon>Chlorogloeopsidaceae</taxon>
        <taxon>Chlorogloeopsis</taxon>
    </lineage>
</organism>
<evidence type="ECO:0000259" key="5">
    <source>
        <dbReference type="PROSITE" id="PS50983"/>
    </source>
</evidence>
<feature type="domain" description="Fe/B12 periplasmic-binding" evidence="5">
    <location>
        <begin position="64"/>
        <end position="327"/>
    </location>
</feature>
<dbReference type="PROSITE" id="PS50983">
    <property type="entry name" value="FE_B12_PBP"/>
    <property type="match status" value="1"/>
</dbReference>
<name>A0A3S1FDE3_CHLFR</name>
<dbReference type="Gene3D" id="3.40.50.1980">
    <property type="entry name" value="Nitrogenase molybdenum iron protein domain"/>
    <property type="match status" value="2"/>
</dbReference>
<evidence type="ECO:0000256" key="2">
    <source>
        <dbReference type="ARBA" id="ARBA00008814"/>
    </source>
</evidence>
<evidence type="ECO:0000313" key="7">
    <source>
        <dbReference type="Proteomes" id="UP000268857"/>
    </source>
</evidence>
<keyword evidence="4" id="KW-0732">Signal</keyword>
<dbReference type="Proteomes" id="UP000268857">
    <property type="component" value="Unassembled WGS sequence"/>
</dbReference>
<reference evidence="6 7" key="1">
    <citation type="journal article" date="2019" name="Genome Biol. Evol.">
        <title>Day and night: Metabolic profiles and evolutionary relationships of six axenic non-marine cyanobacteria.</title>
        <authorList>
            <person name="Will S.E."/>
            <person name="Henke P."/>
            <person name="Boedeker C."/>
            <person name="Huang S."/>
            <person name="Brinkmann H."/>
            <person name="Rohde M."/>
            <person name="Jarek M."/>
            <person name="Friedl T."/>
            <person name="Seufert S."/>
            <person name="Schumacher M."/>
            <person name="Overmann J."/>
            <person name="Neumann-Schaal M."/>
            <person name="Petersen J."/>
        </authorList>
    </citation>
    <scope>NUCLEOTIDE SEQUENCE [LARGE SCALE GENOMIC DNA]</scope>
    <source>
        <strain evidence="6 7">PCC 6912</strain>
    </source>
</reference>
<dbReference type="PANTHER" id="PTHR30532">
    <property type="entry name" value="IRON III DICITRATE-BINDING PERIPLASMIC PROTEIN"/>
    <property type="match status" value="1"/>
</dbReference>
<dbReference type="GO" id="GO:0030288">
    <property type="term" value="C:outer membrane-bounded periplasmic space"/>
    <property type="evidence" value="ECO:0007669"/>
    <property type="project" value="TreeGrafter"/>
</dbReference>
<sequence>MRNPTHRLKKLFLLVAFSFLLITACYSSITQKPNISKKQLATSECRVIQHQLGETCIPLKPQRIIALEDAWIVDPLLALGIKPVGTVTFAKQVNVNFRGLSADELAGIEIVGNGGQPSLEKILSLKPDLILSFNDPFDSNNYKLLSQIAPTVPIEFDRVRHSFKDNLRFIAQLVGREEKAEKILLQYQERIKELQKILVNNNLYKSKVSILEYLGGNTFELQRGDIIYFQIFSDIGLDMPHKPLNPDDSVLFNIEVIDKFDADILFFVSLNSNKEQLSSRFNGILSSLKAVKNKRAHIVDPYLWWVYGPLGVNKLLDELPKYLLESV</sequence>
<dbReference type="STRING" id="211165.GCA_000317285_06538"/>
<evidence type="ECO:0000256" key="1">
    <source>
        <dbReference type="ARBA" id="ARBA00004196"/>
    </source>
</evidence>
<dbReference type="InterPro" id="IPR051313">
    <property type="entry name" value="Bact_iron-sidero_bind"/>
</dbReference>
<dbReference type="OrthoDB" id="425173at2"/>
<keyword evidence="3" id="KW-0813">Transport</keyword>